<accession>A0A4R2GVS4</accession>
<evidence type="ECO:0000313" key="3">
    <source>
        <dbReference type="Proteomes" id="UP000294881"/>
    </source>
</evidence>
<comment type="caution">
    <text evidence="2">The sequence shown here is derived from an EMBL/GenBank/DDBJ whole genome shotgun (WGS) entry which is preliminary data.</text>
</comment>
<feature type="signal peptide" evidence="1">
    <location>
        <begin position="1"/>
        <end position="19"/>
    </location>
</feature>
<keyword evidence="1" id="KW-0732">Signal</keyword>
<dbReference type="Proteomes" id="UP000294881">
    <property type="component" value="Unassembled WGS sequence"/>
</dbReference>
<reference evidence="2 3" key="1">
    <citation type="submission" date="2019-03" db="EMBL/GenBank/DDBJ databases">
        <title>Genomic Encyclopedia of Type Strains, Phase IV (KMG-IV): sequencing the most valuable type-strain genomes for metagenomic binning, comparative biology and taxonomic classification.</title>
        <authorList>
            <person name="Goeker M."/>
        </authorList>
    </citation>
    <scope>NUCLEOTIDE SEQUENCE [LARGE SCALE GENOMIC DNA]</scope>
    <source>
        <strain evidence="2 3">DSM 22958</strain>
    </source>
</reference>
<name>A0A4R2GVS4_9HYPH</name>
<dbReference type="InterPro" id="IPR010642">
    <property type="entry name" value="Invasion_prot_B"/>
</dbReference>
<protein>
    <submittedName>
        <fullName evidence="2">Invasion protein IalB</fullName>
    </submittedName>
</protein>
<dbReference type="Pfam" id="PF06776">
    <property type="entry name" value="IalB"/>
    <property type="match status" value="1"/>
</dbReference>
<evidence type="ECO:0000256" key="1">
    <source>
        <dbReference type="SAM" id="SignalP"/>
    </source>
</evidence>
<gene>
    <name evidence="2" type="ORF">EV666_10233</name>
</gene>
<dbReference type="Gene3D" id="2.60.40.1880">
    <property type="entry name" value="Invasion associated locus B (IalB) protein"/>
    <property type="match status" value="1"/>
</dbReference>
<dbReference type="AlphaFoldDB" id="A0A4R2GVS4"/>
<feature type="chain" id="PRO_5020819471" evidence="1">
    <location>
        <begin position="20"/>
        <end position="175"/>
    </location>
</feature>
<dbReference type="EMBL" id="SLWL01000002">
    <property type="protein sequence ID" value="TCO15058.1"/>
    <property type="molecule type" value="Genomic_DNA"/>
</dbReference>
<organism evidence="2 3">
    <name type="scientific">Camelimonas lactis</name>
    <dbReference type="NCBI Taxonomy" id="659006"/>
    <lineage>
        <taxon>Bacteria</taxon>
        <taxon>Pseudomonadati</taxon>
        <taxon>Pseudomonadota</taxon>
        <taxon>Alphaproteobacteria</taxon>
        <taxon>Hyphomicrobiales</taxon>
        <taxon>Chelatococcaceae</taxon>
        <taxon>Camelimonas</taxon>
    </lineage>
</organism>
<sequence length="175" mass="18002">MIRAGIVAAAILASTPVFAQTGAPLPGGASSLRETHGDWVVNCIVPKERKLCTVSQQLAQQSRGGGAQRVLSIELTPTAKGAEGALLLPFGLLLAKGVAVQVDENKAQAAAPIRTCVPGGCVAPLTLDPALVNSMRKGKQLKLNLVASDTEKPFALNVSLKGFGDALDRASALLK</sequence>
<evidence type="ECO:0000313" key="2">
    <source>
        <dbReference type="EMBL" id="TCO15058.1"/>
    </source>
</evidence>
<keyword evidence="3" id="KW-1185">Reference proteome</keyword>
<dbReference type="InterPro" id="IPR038696">
    <property type="entry name" value="IalB_sf"/>
</dbReference>
<proteinExistence type="predicted"/>
<dbReference type="RefSeq" id="WP_165909879.1">
    <property type="nucleotide sequence ID" value="NZ_JBHUNN010000002.1"/>
</dbReference>